<evidence type="ECO:0000256" key="7">
    <source>
        <dbReference type="ARBA" id="ARBA00022723"/>
    </source>
</evidence>
<dbReference type="Gene3D" id="1.10.340.30">
    <property type="entry name" value="Hypothetical protein, domain 2"/>
    <property type="match status" value="1"/>
</dbReference>
<dbReference type="InterPro" id="IPR003265">
    <property type="entry name" value="HhH-GPD_domain"/>
</dbReference>
<dbReference type="InterPro" id="IPR015797">
    <property type="entry name" value="NUDIX_hydrolase-like_dom_sf"/>
</dbReference>
<gene>
    <name evidence="16" type="ORF">ACFQS8_05380</name>
</gene>
<keyword evidence="12" id="KW-0234">DNA repair</keyword>
<comment type="function">
    <text evidence="2">Adenine glycosylase active on G-A mispairs. MutY also corrects error-prone DNA synthesis past GO lesions which are due to the oxidatively damaged form of guanine: 7,8-dihydro-8-oxoguanine (8-oxo-dGTP).</text>
</comment>
<feature type="domain" description="HhH-GPD" evidence="15">
    <location>
        <begin position="57"/>
        <end position="208"/>
    </location>
</feature>
<evidence type="ECO:0000256" key="2">
    <source>
        <dbReference type="ARBA" id="ARBA00002933"/>
    </source>
</evidence>
<dbReference type="RefSeq" id="WP_382166237.1">
    <property type="nucleotide sequence ID" value="NZ_JBHTBR010000002.1"/>
</dbReference>
<evidence type="ECO:0000256" key="6">
    <source>
        <dbReference type="ARBA" id="ARBA00022485"/>
    </source>
</evidence>
<comment type="caution">
    <text evidence="16">The sequence shown here is derived from an EMBL/GenBank/DDBJ whole genome shotgun (WGS) entry which is preliminary data.</text>
</comment>
<dbReference type="PANTHER" id="PTHR42944:SF1">
    <property type="entry name" value="ADENINE DNA GLYCOSYLASE"/>
    <property type="match status" value="1"/>
</dbReference>
<dbReference type="GO" id="GO:0016798">
    <property type="term" value="F:hydrolase activity, acting on glycosyl bonds"/>
    <property type="evidence" value="ECO:0007669"/>
    <property type="project" value="UniProtKB-KW"/>
</dbReference>
<keyword evidence="6" id="KW-0004">4Fe-4S</keyword>
<keyword evidence="10 14" id="KW-0408">Iron</keyword>
<accession>A0ABW2IIU0</accession>
<evidence type="ECO:0000256" key="12">
    <source>
        <dbReference type="ARBA" id="ARBA00023204"/>
    </source>
</evidence>
<reference evidence="17" key="1">
    <citation type="journal article" date="2019" name="Int. J. Syst. Evol. Microbiol.">
        <title>The Global Catalogue of Microorganisms (GCM) 10K type strain sequencing project: providing services to taxonomists for standard genome sequencing and annotation.</title>
        <authorList>
            <consortium name="The Broad Institute Genomics Platform"/>
            <consortium name="The Broad Institute Genome Sequencing Center for Infectious Disease"/>
            <person name="Wu L."/>
            <person name="Ma J."/>
        </authorList>
    </citation>
    <scope>NUCLEOTIDE SEQUENCE [LARGE SCALE GENOMIC DNA]</scope>
    <source>
        <strain evidence="17">CCUG 51308</strain>
    </source>
</reference>
<dbReference type="Pfam" id="PF14815">
    <property type="entry name" value="NUDIX_4"/>
    <property type="match status" value="1"/>
</dbReference>
<dbReference type="EC" id="3.2.2.31" evidence="4 14"/>
<comment type="cofactor">
    <cofactor evidence="14">
        <name>[4Fe-4S] cluster</name>
        <dbReference type="ChEBI" id="CHEBI:49883"/>
    </cofactor>
    <text evidence="14">Binds 1 [4Fe-4S] cluster.</text>
</comment>
<evidence type="ECO:0000256" key="14">
    <source>
        <dbReference type="RuleBase" id="RU365096"/>
    </source>
</evidence>
<evidence type="ECO:0000256" key="5">
    <source>
        <dbReference type="ARBA" id="ARBA00022023"/>
    </source>
</evidence>
<comment type="similarity">
    <text evidence="3 14">Belongs to the Nth/MutY family.</text>
</comment>
<evidence type="ECO:0000256" key="11">
    <source>
        <dbReference type="ARBA" id="ARBA00023014"/>
    </source>
</evidence>
<evidence type="ECO:0000256" key="3">
    <source>
        <dbReference type="ARBA" id="ARBA00008343"/>
    </source>
</evidence>
<dbReference type="Pfam" id="PF00730">
    <property type="entry name" value="HhH-GPD"/>
    <property type="match status" value="1"/>
</dbReference>
<dbReference type="InterPro" id="IPR044298">
    <property type="entry name" value="MIG/MutY"/>
</dbReference>
<keyword evidence="11" id="KW-0411">Iron-sulfur</keyword>
<dbReference type="Gene3D" id="1.10.1670.10">
    <property type="entry name" value="Helix-hairpin-Helix base-excision DNA repair enzymes (C-terminal)"/>
    <property type="match status" value="1"/>
</dbReference>
<comment type="catalytic activity">
    <reaction evidence="1 14">
        <text>Hydrolyzes free adenine bases from 7,8-dihydro-8-oxoguanine:adenine mismatched double-stranded DNA, leaving an apurinic site.</text>
        <dbReference type="EC" id="3.2.2.31"/>
    </reaction>
</comment>
<evidence type="ECO:0000313" key="16">
    <source>
        <dbReference type="EMBL" id="MFC7291038.1"/>
    </source>
</evidence>
<evidence type="ECO:0000259" key="15">
    <source>
        <dbReference type="SMART" id="SM00478"/>
    </source>
</evidence>
<keyword evidence="13 14" id="KW-0326">Glycosidase</keyword>
<evidence type="ECO:0000256" key="10">
    <source>
        <dbReference type="ARBA" id="ARBA00023004"/>
    </source>
</evidence>
<dbReference type="SUPFAM" id="SSF48150">
    <property type="entry name" value="DNA-glycosylase"/>
    <property type="match status" value="1"/>
</dbReference>
<dbReference type="PANTHER" id="PTHR42944">
    <property type="entry name" value="ADENINE DNA GLYCOSYLASE"/>
    <property type="match status" value="1"/>
</dbReference>
<dbReference type="Pfam" id="PF00633">
    <property type="entry name" value="HHH"/>
    <property type="match status" value="1"/>
</dbReference>
<name>A0ABW2IIU0_9PROT</name>
<dbReference type="CDD" id="cd00056">
    <property type="entry name" value="ENDO3c"/>
    <property type="match status" value="1"/>
</dbReference>
<dbReference type="InterPro" id="IPR023170">
    <property type="entry name" value="HhH_base_excis_C"/>
</dbReference>
<dbReference type="InterPro" id="IPR003651">
    <property type="entry name" value="Endonuclease3_FeS-loop_motif"/>
</dbReference>
<proteinExistence type="inferred from homology"/>
<keyword evidence="8 14" id="KW-0227">DNA damage</keyword>
<dbReference type="InterPro" id="IPR029119">
    <property type="entry name" value="MutY_C"/>
</dbReference>
<keyword evidence="9 16" id="KW-0378">Hydrolase</keyword>
<dbReference type="SMART" id="SM00478">
    <property type="entry name" value="ENDO3c"/>
    <property type="match status" value="1"/>
</dbReference>
<evidence type="ECO:0000256" key="8">
    <source>
        <dbReference type="ARBA" id="ARBA00022763"/>
    </source>
</evidence>
<evidence type="ECO:0000256" key="13">
    <source>
        <dbReference type="ARBA" id="ARBA00023295"/>
    </source>
</evidence>
<dbReference type="InterPro" id="IPR000445">
    <property type="entry name" value="HhH_motif"/>
</dbReference>
<protein>
    <recommendedName>
        <fullName evidence="5 14">Adenine DNA glycosylase</fullName>
        <ecNumber evidence="4 14">3.2.2.31</ecNumber>
    </recommendedName>
</protein>
<organism evidence="16 17">
    <name type="scientific">Hirschia litorea</name>
    <dbReference type="NCBI Taxonomy" id="1199156"/>
    <lineage>
        <taxon>Bacteria</taxon>
        <taxon>Pseudomonadati</taxon>
        <taxon>Pseudomonadota</taxon>
        <taxon>Alphaproteobacteria</taxon>
        <taxon>Hyphomonadales</taxon>
        <taxon>Hyphomonadaceae</taxon>
        <taxon>Hirschia</taxon>
    </lineage>
</organism>
<keyword evidence="7" id="KW-0479">Metal-binding</keyword>
<dbReference type="SMART" id="SM00525">
    <property type="entry name" value="FES"/>
    <property type="match status" value="1"/>
</dbReference>
<dbReference type="EMBL" id="JBHTBR010000002">
    <property type="protein sequence ID" value="MFC7291038.1"/>
    <property type="molecule type" value="Genomic_DNA"/>
</dbReference>
<keyword evidence="17" id="KW-1185">Reference proteome</keyword>
<dbReference type="InterPro" id="IPR011257">
    <property type="entry name" value="DNA_glycosylase"/>
</dbReference>
<dbReference type="Gene3D" id="3.90.79.10">
    <property type="entry name" value="Nucleoside Triphosphate Pyrophosphohydrolase"/>
    <property type="match status" value="1"/>
</dbReference>
<sequence>MVNVKSPSVKTQFSSAAQDLLDWYDKHARQLPWRIGPQARKNGVMPDPYRVWLSEIMLQQTTVPHAAPYFEKFTTLWPNANELAEAENDDVMREWAGLGYYARARNLHKCAKALAELERFPDTIEGLLALPGVGPYTAAAVGAIAFDLPIAPVDGNVERVISRLMTIGGDGSATGWAADKKEITQCVQALVPKRSGDFAQAMMDLGSGVCTPKSPNCGQCPWAKYCLAHREGNMESYPAKAKRKPQPIRKGRAFIVVSEGKVLLQRRPDKGLLGGMLMPLSSEWIEAEGGTDIPFPLEAEWQAKGQARHVFTHFVLHWDVFVAHVDARPNSLEGDWIAMDKVIDSGVPTVGKKALKLALL</sequence>
<dbReference type="SUPFAM" id="SSF55811">
    <property type="entry name" value="Nudix"/>
    <property type="match status" value="1"/>
</dbReference>
<dbReference type="Pfam" id="PF10576">
    <property type="entry name" value="EndIII_4Fe-2S"/>
    <property type="match status" value="1"/>
</dbReference>
<evidence type="ECO:0000313" key="17">
    <source>
        <dbReference type="Proteomes" id="UP001596492"/>
    </source>
</evidence>
<evidence type="ECO:0000256" key="1">
    <source>
        <dbReference type="ARBA" id="ARBA00000843"/>
    </source>
</evidence>
<dbReference type="CDD" id="cd03431">
    <property type="entry name" value="NUDIX_DNA_Glycosylase_C-MutY"/>
    <property type="match status" value="1"/>
</dbReference>
<evidence type="ECO:0000256" key="9">
    <source>
        <dbReference type="ARBA" id="ARBA00022801"/>
    </source>
</evidence>
<dbReference type="Proteomes" id="UP001596492">
    <property type="component" value="Unassembled WGS sequence"/>
</dbReference>
<evidence type="ECO:0000256" key="4">
    <source>
        <dbReference type="ARBA" id="ARBA00012045"/>
    </source>
</evidence>